<evidence type="ECO:0000256" key="2">
    <source>
        <dbReference type="ARBA" id="ARBA00022741"/>
    </source>
</evidence>
<dbReference type="GO" id="GO:0004818">
    <property type="term" value="F:glutamate-tRNA ligase activity"/>
    <property type="evidence" value="ECO:0007669"/>
    <property type="project" value="UniProtKB-EC"/>
</dbReference>
<organism evidence="7 8">
    <name type="scientific">Anaerobiospirillum thomasii</name>
    <dbReference type="NCBI Taxonomy" id="179995"/>
    <lineage>
        <taxon>Bacteria</taxon>
        <taxon>Pseudomonadati</taxon>
        <taxon>Pseudomonadota</taxon>
        <taxon>Gammaproteobacteria</taxon>
        <taxon>Aeromonadales</taxon>
        <taxon>Succinivibrionaceae</taxon>
        <taxon>Anaerobiospirillum</taxon>
    </lineage>
</organism>
<keyword evidence="2" id="KW-0547">Nucleotide-binding</keyword>
<keyword evidence="5" id="KW-0030">Aminoacyl-tRNA synthetase</keyword>
<dbReference type="EMBL" id="UAPV01000006">
    <property type="protein sequence ID" value="SPT78891.1"/>
    <property type="molecule type" value="Genomic_DNA"/>
</dbReference>
<feature type="domain" description="Aminoacyl-tRNA synthetase class I anticodon-binding" evidence="6">
    <location>
        <begin position="1"/>
        <end position="41"/>
    </location>
</feature>
<evidence type="ECO:0000259" key="6">
    <source>
        <dbReference type="Pfam" id="PF19269"/>
    </source>
</evidence>
<evidence type="ECO:0000313" key="7">
    <source>
        <dbReference type="EMBL" id="SPT78891.1"/>
    </source>
</evidence>
<sequence length="46" mass="5015">MGKVGQPLRLAMTGTPTSPGIGDTMLLVGRERTYARIKQAIEHFSK</sequence>
<dbReference type="SUPFAM" id="SSF48163">
    <property type="entry name" value="An anticodon-binding domain of class I aminoacyl-tRNA synthetases"/>
    <property type="match status" value="1"/>
</dbReference>
<dbReference type="GO" id="GO:0000049">
    <property type="term" value="F:tRNA binding"/>
    <property type="evidence" value="ECO:0007669"/>
    <property type="project" value="InterPro"/>
</dbReference>
<evidence type="ECO:0000256" key="5">
    <source>
        <dbReference type="ARBA" id="ARBA00023146"/>
    </source>
</evidence>
<reference evidence="7 8" key="1">
    <citation type="submission" date="2018-06" db="EMBL/GenBank/DDBJ databases">
        <authorList>
            <consortium name="Pathogen Informatics"/>
            <person name="Doyle S."/>
        </authorList>
    </citation>
    <scope>NUCLEOTIDE SEQUENCE [LARGE SCALE GENOMIC DNA]</scope>
    <source>
        <strain evidence="7 8">NCTC13093</strain>
    </source>
</reference>
<evidence type="ECO:0000256" key="1">
    <source>
        <dbReference type="ARBA" id="ARBA00022598"/>
    </source>
</evidence>
<dbReference type="EC" id="6.1.1.17" evidence="7"/>
<evidence type="ECO:0000313" key="8">
    <source>
        <dbReference type="Proteomes" id="UP000250086"/>
    </source>
</evidence>
<proteinExistence type="predicted"/>
<keyword evidence="8" id="KW-1185">Reference proteome</keyword>
<accession>A0A2X0XN84</accession>
<evidence type="ECO:0000256" key="3">
    <source>
        <dbReference type="ARBA" id="ARBA00022840"/>
    </source>
</evidence>
<keyword evidence="4" id="KW-0648">Protein biosynthesis</keyword>
<dbReference type="GO" id="GO:0006412">
    <property type="term" value="P:translation"/>
    <property type="evidence" value="ECO:0007669"/>
    <property type="project" value="UniProtKB-KW"/>
</dbReference>
<gene>
    <name evidence="7" type="primary">gltX_5</name>
    <name evidence="7" type="ORF">NCTC13093_02523</name>
</gene>
<dbReference type="Pfam" id="PF19269">
    <property type="entry name" value="Anticodon_2"/>
    <property type="match status" value="1"/>
</dbReference>
<protein>
    <submittedName>
        <fullName evidence="7">Glutamate--tRNA ligase</fullName>
        <ecNumber evidence="7">6.1.1.17</ecNumber>
    </submittedName>
</protein>
<dbReference type="Gene3D" id="1.10.10.350">
    <property type="match status" value="1"/>
</dbReference>
<dbReference type="AlphaFoldDB" id="A0A2X0XN84"/>
<keyword evidence="1 7" id="KW-0436">Ligase</keyword>
<dbReference type="InterPro" id="IPR020751">
    <property type="entry name" value="aa-tRNA-synth_I_codon-bd_sub2"/>
</dbReference>
<dbReference type="GO" id="GO:0005524">
    <property type="term" value="F:ATP binding"/>
    <property type="evidence" value="ECO:0007669"/>
    <property type="project" value="UniProtKB-KW"/>
</dbReference>
<dbReference type="InterPro" id="IPR008925">
    <property type="entry name" value="aa_tRNA-synth_I_cd-bd_sf"/>
</dbReference>
<evidence type="ECO:0000256" key="4">
    <source>
        <dbReference type="ARBA" id="ARBA00022917"/>
    </source>
</evidence>
<dbReference type="Proteomes" id="UP000250086">
    <property type="component" value="Unassembled WGS sequence"/>
</dbReference>
<keyword evidence="3" id="KW-0067">ATP-binding</keyword>
<dbReference type="InterPro" id="IPR045462">
    <property type="entry name" value="aa-tRNA-synth_I_cd-bd"/>
</dbReference>
<name>A0A2X0XN84_9GAMM</name>